<protein>
    <submittedName>
        <fullName evidence="1">Scm polycomb group protein-like protein 1</fullName>
    </submittedName>
</protein>
<proteinExistence type="predicted"/>
<evidence type="ECO:0000313" key="1">
    <source>
        <dbReference type="EMBL" id="KAF6345587.1"/>
    </source>
</evidence>
<dbReference type="EMBL" id="JACAGC010000009">
    <property type="protein sequence ID" value="KAF6345587.1"/>
    <property type="molecule type" value="Genomic_DNA"/>
</dbReference>
<reference evidence="1 2" key="1">
    <citation type="journal article" date="2020" name="Nature">
        <title>Six reference-quality genomes reveal evolution of bat adaptations.</title>
        <authorList>
            <person name="Jebb D."/>
            <person name="Huang Z."/>
            <person name="Pippel M."/>
            <person name="Hughes G.M."/>
            <person name="Lavrichenko K."/>
            <person name="Devanna P."/>
            <person name="Winkler S."/>
            <person name="Jermiin L.S."/>
            <person name="Skirmuntt E.C."/>
            <person name="Katzourakis A."/>
            <person name="Burkitt-Gray L."/>
            <person name="Ray D.A."/>
            <person name="Sullivan K.A.M."/>
            <person name="Roscito J.G."/>
            <person name="Kirilenko B.M."/>
            <person name="Davalos L.M."/>
            <person name="Corthals A.P."/>
            <person name="Power M.L."/>
            <person name="Jones G."/>
            <person name="Ransome R.D."/>
            <person name="Dechmann D.K.N."/>
            <person name="Locatelli A.G."/>
            <person name="Puechmaille S.J."/>
            <person name="Fedrigo O."/>
            <person name="Jarvis E.D."/>
            <person name="Hiller M."/>
            <person name="Vernes S.C."/>
            <person name="Myers E.W."/>
            <person name="Teeling E.C."/>
        </authorList>
    </citation>
    <scope>NUCLEOTIDE SEQUENCE [LARGE SCALE GENOMIC DNA]</scope>
    <source>
        <strain evidence="1">MRhiFer1</strain>
        <tissue evidence="1">Lung</tissue>
    </source>
</reference>
<evidence type="ECO:0000313" key="2">
    <source>
        <dbReference type="Proteomes" id="UP000585614"/>
    </source>
</evidence>
<name>A0A7J7X7B0_RHIFE</name>
<gene>
    <name evidence="1" type="ORF">mRhiFer1_014918</name>
</gene>
<dbReference type="Proteomes" id="UP000585614">
    <property type="component" value="Unassembled WGS sequence"/>
</dbReference>
<organism evidence="1 2">
    <name type="scientific">Rhinolophus ferrumequinum</name>
    <name type="common">Greater horseshoe bat</name>
    <dbReference type="NCBI Taxonomy" id="59479"/>
    <lineage>
        <taxon>Eukaryota</taxon>
        <taxon>Metazoa</taxon>
        <taxon>Chordata</taxon>
        <taxon>Craniata</taxon>
        <taxon>Vertebrata</taxon>
        <taxon>Euteleostomi</taxon>
        <taxon>Mammalia</taxon>
        <taxon>Eutheria</taxon>
        <taxon>Laurasiatheria</taxon>
        <taxon>Chiroptera</taxon>
        <taxon>Yinpterochiroptera</taxon>
        <taxon>Rhinolophoidea</taxon>
        <taxon>Rhinolophidae</taxon>
        <taxon>Rhinolophinae</taxon>
        <taxon>Rhinolophus</taxon>
    </lineage>
</organism>
<comment type="caution">
    <text evidence="1">The sequence shown here is derived from an EMBL/GenBank/DDBJ whole genome shotgun (WGS) entry which is preliminary data.</text>
</comment>
<accession>A0A7J7X7B0</accession>
<sequence length="55" mass="6210">MFSPSACPLLQAVLHTSKQRVQDQHEIGSTGPQEHHIHLYCHSRWTDRCSPPSSS</sequence>
<dbReference type="AlphaFoldDB" id="A0A7J7X7B0"/>